<gene>
    <name evidence="2" type="ORF">CLV31_101145</name>
</gene>
<dbReference type="AlphaFoldDB" id="A0A326RZQ1"/>
<dbReference type="PANTHER" id="PTHR33164">
    <property type="entry name" value="TRANSCRIPTIONAL REGULATOR, MARR FAMILY"/>
    <property type="match status" value="1"/>
</dbReference>
<evidence type="ECO:0000313" key="2">
    <source>
        <dbReference type="EMBL" id="PZV87273.1"/>
    </source>
</evidence>
<dbReference type="InterPro" id="IPR000835">
    <property type="entry name" value="HTH_MarR-typ"/>
</dbReference>
<feature type="domain" description="HTH marR-type" evidence="1">
    <location>
        <begin position="10"/>
        <end position="146"/>
    </location>
</feature>
<dbReference type="RefSeq" id="WP_111390962.1">
    <property type="nucleotide sequence ID" value="NZ_QKTX01000001.1"/>
</dbReference>
<dbReference type="Proteomes" id="UP000248917">
    <property type="component" value="Unassembled WGS sequence"/>
</dbReference>
<sequence length="160" mass="18636">MEDFLTLLGHEGLAGRLKRLSDELLYSTRDYYKSVGLDIGPNWHLVFLLFEKKEELTITDISEALNMSHPAIVKIVSSMKEKGYLQNKKDENDARKQNLMLTEKAKSKLPEFKKHWEAGILTMQQLVSDSPNFLEELSYVEAKFKERNYKERTFENFKAG</sequence>
<protein>
    <submittedName>
        <fullName evidence="2">DNA-binding MarR family transcriptional regulator</fullName>
    </submittedName>
</protein>
<dbReference type="Pfam" id="PF12802">
    <property type="entry name" value="MarR_2"/>
    <property type="match status" value="1"/>
</dbReference>
<dbReference type="InterPro" id="IPR036388">
    <property type="entry name" value="WH-like_DNA-bd_sf"/>
</dbReference>
<dbReference type="OrthoDB" id="1431064at2"/>
<dbReference type="InterPro" id="IPR036390">
    <property type="entry name" value="WH_DNA-bd_sf"/>
</dbReference>
<keyword evidence="3" id="KW-1185">Reference proteome</keyword>
<organism evidence="2 3">
    <name type="scientific">Algoriphagus aquaeductus</name>
    <dbReference type="NCBI Taxonomy" id="475299"/>
    <lineage>
        <taxon>Bacteria</taxon>
        <taxon>Pseudomonadati</taxon>
        <taxon>Bacteroidota</taxon>
        <taxon>Cytophagia</taxon>
        <taxon>Cytophagales</taxon>
        <taxon>Cyclobacteriaceae</taxon>
        <taxon>Algoriphagus</taxon>
    </lineage>
</organism>
<evidence type="ECO:0000259" key="1">
    <source>
        <dbReference type="PROSITE" id="PS50995"/>
    </source>
</evidence>
<proteinExistence type="predicted"/>
<dbReference type="GO" id="GO:0003677">
    <property type="term" value="F:DNA binding"/>
    <property type="evidence" value="ECO:0007669"/>
    <property type="project" value="UniProtKB-KW"/>
</dbReference>
<evidence type="ECO:0000313" key="3">
    <source>
        <dbReference type="Proteomes" id="UP000248917"/>
    </source>
</evidence>
<dbReference type="SUPFAM" id="SSF46785">
    <property type="entry name" value="Winged helix' DNA-binding domain"/>
    <property type="match status" value="1"/>
</dbReference>
<reference evidence="2 3" key="1">
    <citation type="submission" date="2018-06" db="EMBL/GenBank/DDBJ databases">
        <title>Genomic Encyclopedia of Archaeal and Bacterial Type Strains, Phase II (KMG-II): from individual species to whole genera.</title>
        <authorList>
            <person name="Goeker M."/>
        </authorList>
    </citation>
    <scope>NUCLEOTIDE SEQUENCE [LARGE SCALE GENOMIC DNA]</scope>
    <source>
        <strain evidence="2 3">T4</strain>
    </source>
</reference>
<dbReference type="PROSITE" id="PS50995">
    <property type="entry name" value="HTH_MARR_2"/>
    <property type="match status" value="1"/>
</dbReference>
<dbReference type="GO" id="GO:0006950">
    <property type="term" value="P:response to stress"/>
    <property type="evidence" value="ECO:0007669"/>
    <property type="project" value="TreeGrafter"/>
</dbReference>
<dbReference type="PANTHER" id="PTHR33164:SF43">
    <property type="entry name" value="HTH-TYPE TRANSCRIPTIONAL REPRESSOR YETL"/>
    <property type="match status" value="1"/>
</dbReference>
<name>A0A326RZQ1_9BACT</name>
<dbReference type="InterPro" id="IPR039422">
    <property type="entry name" value="MarR/SlyA-like"/>
</dbReference>
<dbReference type="EMBL" id="QKTX01000001">
    <property type="protein sequence ID" value="PZV87273.1"/>
    <property type="molecule type" value="Genomic_DNA"/>
</dbReference>
<comment type="caution">
    <text evidence="2">The sequence shown here is derived from an EMBL/GenBank/DDBJ whole genome shotgun (WGS) entry which is preliminary data.</text>
</comment>
<dbReference type="Gene3D" id="1.10.10.10">
    <property type="entry name" value="Winged helix-like DNA-binding domain superfamily/Winged helix DNA-binding domain"/>
    <property type="match status" value="1"/>
</dbReference>
<keyword evidence="2" id="KW-0238">DNA-binding</keyword>
<accession>A0A326RZQ1</accession>
<dbReference type="GO" id="GO:0003700">
    <property type="term" value="F:DNA-binding transcription factor activity"/>
    <property type="evidence" value="ECO:0007669"/>
    <property type="project" value="InterPro"/>
</dbReference>